<keyword evidence="1" id="KW-0472">Membrane</keyword>
<dbReference type="Proteomes" id="UP000619761">
    <property type="component" value="Unassembled WGS sequence"/>
</dbReference>
<evidence type="ECO:0000313" key="2">
    <source>
        <dbReference type="EMBL" id="GGY71893.1"/>
    </source>
</evidence>
<evidence type="ECO:0000313" key="3">
    <source>
        <dbReference type="Proteomes" id="UP000619761"/>
    </source>
</evidence>
<keyword evidence="1" id="KW-0812">Transmembrane</keyword>
<accession>A0ABQ3B327</accession>
<reference evidence="3" key="1">
    <citation type="journal article" date="2019" name="Int. J. Syst. Evol. Microbiol.">
        <title>The Global Catalogue of Microorganisms (GCM) 10K type strain sequencing project: providing services to taxonomists for standard genome sequencing and annotation.</title>
        <authorList>
            <consortium name="The Broad Institute Genomics Platform"/>
            <consortium name="The Broad Institute Genome Sequencing Center for Infectious Disease"/>
            <person name="Wu L."/>
            <person name="Ma J."/>
        </authorList>
    </citation>
    <scope>NUCLEOTIDE SEQUENCE [LARGE SCALE GENOMIC DNA]</scope>
    <source>
        <strain evidence="3">KCTC 32239</strain>
    </source>
</reference>
<name>A0ABQ3B327_9GAMM</name>
<proteinExistence type="predicted"/>
<evidence type="ECO:0000256" key="1">
    <source>
        <dbReference type="SAM" id="Phobius"/>
    </source>
</evidence>
<keyword evidence="1" id="KW-1133">Transmembrane helix</keyword>
<evidence type="ECO:0008006" key="4">
    <source>
        <dbReference type="Google" id="ProtNLM"/>
    </source>
</evidence>
<comment type="caution">
    <text evidence="2">The sequence shown here is derived from an EMBL/GenBank/DDBJ whole genome shotgun (WGS) entry which is preliminary data.</text>
</comment>
<protein>
    <recommendedName>
        <fullName evidence="4">DUF3185 domain-containing protein</fullName>
    </recommendedName>
</protein>
<dbReference type="EMBL" id="BMYZ01000001">
    <property type="protein sequence ID" value="GGY71893.1"/>
    <property type="molecule type" value="Genomic_DNA"/>
</dbReference>
<feature type="transmembrane region" description="Helical" evidence="1">
    <location>
        <begin position="50"/>
        <end position="68"/>
    </location>
</feature>
<sequence>MGIQKIIGILLIVLGGLGLAYGGFTYTKETHEADLGPLHMEVKDKERVNVPVWAGVAGLVVGGLLLATGKKSA</sequence>
<keyword evidence="3" id="KW-1185">Reference proteome</keyword>
<gene>
    <name evidence="2" type="ORF">GCM10011613_15990</name>
</gene>
<dbReference type="RefSeq" id="WP_189417381.1">
    <property type="nucleotide sequence ID" value="NZ_BMYZ01000001.1"/>
</dbReference>
<organism evidence="2 3">
    <name type="scientific">Cellvibrio zantedeschiae</name>
    <dbReference type="NCBI Taxonomy" id="1237077"/>
    <lineage>
        <taxon>Bacteria</taxon>
        <taxon>Pseudomonadati</taxon>
        <taxon>Pseudomonadota</taxon>
        <taxon>Gammaproteobacteria</taxon>
        <taxon>Cellvibrionales</taxon>
        <taxon>Cellvibrionaceae</taxon>
        <taxon>Cellvibrio</taxon>
    </lineage>
</organism>